<feature type="region of interest" description="Disordered" evidence="1">
    <location>
        <begin position="277"/>
        <end position="299"/>
    </location>
</feature>
<dbReference type="Proteomes" id="UP001189429">
    <property type="component" value="Unassembled WGS sequence"/>
</dbReference>
<comment type="caution">
    <text evidence="2">The sequence shown here is derived from an EMBL/GenBank/DDBJ whole genome shotgun (WGS) entry which is preliminary data.</text>
</comment>
<feature type="region of interest" description="Disordered" evidence="1">
    <location>
        <begin position="70"/>
        <end position="93"/>
    </location>
</feature>
<accession>A0ABN9XSI6</accession>
<organism evidence="2 3">
    <name type="scientific">Prorocentrum cordatum</name>
    <dbReference type="NCBI Taxonomy" id="2364126"/>
    <lineage>
        <taxon>Eukaryota</taxon>
        <taxon>Sar</taxon>
        <taxon>Alveolata</taxon>
        <taxon>Dinophyceae</taxon>
        <taxon>Prorocentrales</taxon>
        <taxon>Prorocentraceae</taxon>
        <taxon>Prorocentrum</taxon>
    </lineage>
</organism>
<gene>
    <name evidence="2" type="ORF">PCOR1329_LOCUS78234</name>
</gene>
<feature type="region of interest" description="Disordered" evidence="1">
    <location>
        <begin position="149"/>
        <end position="240"/>
    </location>
</feature>
<protein>
    <submittedName>
        <fullName evidence="2">Uncharacterized protein</fullName>
    </submittedName>
</protein>
<feature type="region of interest" description="Disordered" evidence="1">
    <location>
        <begin position="1"/>
        <end position="47"/>
    </location>
</feature>
<feature type="compositionally biased region" description="Low complexity" evidence="1">
    <location>
        <begin position="150"/>
        <end position="164"/>
    </location>
</feature>
<feature type="non-terminal residue" evidence="2">
    <location>
        <position position="299"/>
    </location>
</feature>
<feature type="compositionally biased region" description="Low complexity" evidence="1">
    <location>
        <begin position="31"/>
        <end position="42"/>
    </location>
</feature>
<feature type="compositionally biased region" description="Basic and acidic residues" evidence="1">
    <location>
        <begin position="186"/>
        <end position="195"/>
    </location>
</feature>
<reference evidence="2" key="1">
    <citation type="submission" date="2023-10" db="EMBL/GenBank/DDBJ databases">
        <authorList>
            <person name="Chen Y."/>
            <person name="Shah S."/>
            <person name="Dougan E. K."/>
            <person name="Thang M."/>
            <person name="Chan C."/>
        </authorList>
    </citation>
    <scope>NUCLEOTIDE SEQUENCE [LARGE SCALE GENOMIC DNA]</scope>
</reference>
<keyword evidence="3" id="KW-1185">Reference proteome</keyword>
<sequence length="299" mass="32359">MDVLARRRNNGASEPALPTARAAFWGRRPRPASSAAPGALRAPGREAWRRSEKCPRSSEGLCSCACFSPSASHGPPRGGRRPPGDLPGGEEVVPGEDLRRQKLWFHHYDRTVALLCHRRRQLSQRGVATFYHESPQAAAARQFHRRCTTSRRCSTASGPGASDASRPRAPRGARPPEVSPAAGHRSGAERLEARAPEWPPAPRSQGSRRQGRGRHRSCPSSRARRQLRAEGTMPVSIPGPLRAPILLTPASLPGFVRSLCRSVLPSVQGAGAPSAFRAPCGPQPFKNHDRAEVRVLGAR</sequence>
<evidence type="ECO:0000313" key="3">
    <source>
        <dbReference type="Proteomes" id="UP001189429"/>
    </source>
</evidence>
<dbReference type="EMBL" id="CAUYUJ010020894">
    <property type="protein sequence ID" value="CAK0901185.1"/>
    <property type="molecule type" value="Genomic_DNA"/>
</dbReference>
<name>A0ABN9XSI6_9DINO</name>
<proteinExistence type="predicted"/>
<evidence type="ECO:0000313" key="2">
    <source>
        <dbReference type="EMBL" id="CAK0901185.1"/>
    </source>
</evidence>
<feature type="compositionally biased region" description="Basic residues" evidence="1">
    <location>
        <begin position="209"/>
        <end position="226"/>
    </location>
</feature>
<evidence type="ECO:0000256" key="1">
    <source>
        <dbReference type="SAM" id="MobiDB-lite"/>
    </source>
</evidence>